<reference evidence="1" key="1">
    <citation type="submission" date="2023-01" db="EMBL/GenBank/DDBJ databases">
        <authorList>
            <person name="Piombo E."/>
        </authorList>
    </citation>
    <scope>NUCLEOTIDE SEQUENCE</scope>
</reference>
<keyword evidence="2" id="KW-1185">Reference proteome</keyword>
<comment type="caution">
    <text evidence="1">The sequence shown here is derived from an EMBL/GenBank/DDBJ whole genome shotgun (WGS) entry which is preliminary data.</text>
</comment>
<evidence type="ECO:0000313" key="2">
    <source>
        <dbReference type="Proteomes" id="UP001160390"/>
    </source>
</evidence>
<gene>
    <name evidence="1" type="ORF">CCHLO57077_00013110</name>
</gene>
<accession>A0AA35PXR3</accession>
<organism evidence="1 2">
    <name type="scientific">Clonostachys chloroleuca</name>
    <dbReference type="NCBI Taxonomy" id="1926264"/>
    <lineage>
        <taxon>Eukaryota</taxon>
        <taxon>Fungi</taxon>
        <taxon>Dikarya</taxon>
        <taxon>Ascomycota</taxon>
        <taxon>Pezizomycotina</taxon>
        <taxon>Sordariomycetes</taxon>
        <taxon>Hypocreomycetidae</taxon>
        <taxon>Hypocreales</taxon>
        <taxon>Bionectriaceae</taxon>
        <taxon>Clonostachys</taxon>
    </lineage>
</organism>
<evidence type="ECO:0000313" key="1">
    <source>
        <dbReference type="EMBL" id="CAI6087978.1"/>
    </source>
</evidence>
<proteinExistence type="predicted"/>
<name>A0AA35PXR3_9HYPO</name>
<sequence>MGRFCLTAQVEILLGRVFRHVNDTTSTDEFRHQEATVLDNTIAALTQVSLEEGLRQQYVLDMVPFTPEWTTTDILVPVPVFYYTTMNDGKSLARGKG</sequence>
<dbReference type="EMBL" id="CABFNP030000812">
    <property type="protein sequence ID" value="CAI6087978.1"/>
    <property type="molecule type" value="Genomic_DNA"/>
</dbReference>
<dbReference type="Proteomes" id="UP001160390">
    <property type="component" value="Unassembled WGS sequence"/>
</dbReference>
<dbReference type="AlphaFoldDB" id="A0AA35PXR3"/>
<protein>
    <submittedName>
        <fullName evidence="1">Uncharacterized protein</fullName>
    </submittedName>
</protein>